<dbReference type="PROSITE" id="PS51014">
    <property type="entry name" value="COBK_CBIJ"/>
    <property type="match status" value="1"/>
</dbReference>
<evidence type="ECO:0000256" key="2">
    <source>
        <dbReference type="ARBA" id="ARBA00022573"/>
    </source>
</evidence>
<dbReference type="Pfam" id="PF02571">
    <property type="entry name" value="CbiJ"/>
    <property type="match status" value="1"/>
</dbReference>
<evidence type="ECO:0000313" key="4">
    <source>
        <dbReference type="EMBL" id="ASP21596.1"/>
    </source>
</evidence>
<dbReference type="EMBL" id="CP022540">
    <property type="protein sequence ID" value="ASP21596.1"/>
    <property type="molecule type" value="Genomic_DNA"/>
</dbReference>
<dbReference type="Proteomes" id="UP000203589">
    <property type="component" value="Chromosome"/>
</dbReference>
<evidence type="ECO:0000256" key="3">
    <source>
        <dbReference type="ARBA" id="ARBA00023002"/>
    </source>
</evidence>
<gene>
    <name evidence="4" type="ORF">ANTHELSMS3_02943</name>
</gene>
<dbReference type="GO" id="GO:0016994">
    <property type="term" value="F:precorrin-6A reductase activity"/>
    <property type="evidence" value="ECO:0007669"/>
    <property type="project" value="UniProtKB-EC"/>
</dbReference>
<dbReference type="EC" id="1.3.1.54" evidence="4"/>
<dbReference type="PANTHER" id="PTHR36925:SF1">
    <property type="entry name" value="COBALT-PRECORRIN-6A REDUCTASE"/>
    <property type="match status" value="1"/>
</dbReference>
<evidence type="ECO:0000256" key="1">
    <source>
        <dbReference type="ARBA" id="ARBA00004953"/>
    </source>
</evidence>
<proteinExistence type="predicted"/>
<accession>A0A222E5Y4</accession>
<dbReference type="GO" id="GO:0009236">
    <property type="term" value="P:cobalamin biosynthetic process"/>
    <property type="evidence" value="ECO:0007669"/>
    <property type="project" value="UniProtKB-UniPathway"/>
</dbReference>
<evidence type="ECO:0000313" key="5">
    <source>
        <dbReference type="Proteomes" id="UP000203589"/>
    </source>
</evidence>
<dbReference type="OrthoDB" id="5183775at2"/>
<organism evidence="4 5">
    <name type="scientific">Antarctobacter heliothermus</name>
    <dbReference type="NCBI Taxonomy" id="74033"/>
    <lineage>
        <taxon>Bacteria</taxon>
        <taxon>Pseudomonadati</taxon>
        <taxon>Pseudomonadota</taxon>
        <taxon>Alphaproteobacteria</taxon>
        <taxon>Rhodobacterales</taxon>
        <taxon>Roseobacteraceae</taxon>
        <taxon>Antarctobacter</taxon>
    </lineage>
</organism>
<dbReference type="KEGG" id="aht:ANTHELSMS3_02943"/>
<dbReference type="InterPro" id="IPR003723">
    <property type="entry name" value="Precorrin-6x_reduct"/>
</dbReference>
<dbReference type="AlphaFoldDB" id="A0A222E5Y4"/>
<name>A0A222E5Y4_9RHOB</name>
<protein>
    <submittedName>
        <fullName evidence="4">Precorrin-6A reductase</fullName>
        <ecNumber evidence="4">1.3.1.54</ecNumber>
    </submittedName>
</protein>
<reference evidence="4 5" key="1">
    <citation type="submission" date="2017-07" db="EMBL/GenBank/DDBJ databases">
        <title>Genome Sequence of Antarctobacter heliothermus Strain SMS3 Isolated from a culture of the Diatom Skeletonema marinoi.</title>
        <authorList>
            <person name="Topel M."/>
            <person name="Pinder M.I.M."/>
            <person name="Johansson O.N."/>
            <person name="Kourtchenko O."/>
            <person name="Godhe A."/>
            <person name="Clarke A.K."/>
        </authorList>
    </citation>
    <scope>NUCLEOTIDE SEQUENCE [LARGE SCALE GENOMIC DNA]</scope>
    <source>
        <strain evidence="4 5">SMS3</strain>
    </source>
</reference>
<keyword evidence="2" id="KW-0169">Cobalamin biosynthesis</keyword>
<sequence length="235" mass="25330">MNGIVIIGGSIEAFLLARAVPGVRVILPVAERVARRWPCPVDVGAITPDELLDAGARVVVEAAHPCDIGTAGAAVKAARDLGLGHLQLVRPPWRATRRDLWVQLREARQAAAVIPEGARVFVATGGEALTELRALRAEVLMRRIGEASGTLPLRKGRFLFGRGPFTVTDEVRLLRKERIDWLLVSNAGGAGGWPKLAAARAQRLPVAMIDRPRRPCGPRVSTVKEALTWLSAHPV</sequence>
<dbReference type="PANTHER" id="PTHR36925">
    <property type="entry name" value="COBALT-PRECORRIN-6A REDUCTASE"/>
    <property type="match status" value="1"/>
</dbReference>
<dbReference type="RefSeq" id="WP_094035487.1">
    <property type="nucleotide sequence ID" value="NZ_CP022540.1"/>
</dbReference>
<keyword evidence="5" id="KW-1185">Reference proteome</keyword>
<comment type="pathway">
    <text evidence="1">Cofactor biosynthesis; adenosylcobalamin biosynthesis.</text>
</comment>
<dbReference type="UniPathway" id="UPA00148"/>
<keyword evidence="3 4" id="KW-0560">Oxidoreductase</keyword>